<dbReference type="KEGG" id="rfa:A3L23_05012"/>
<feature type="region of interest" description="Disordered" evidence="2">
    <location>
        <begin position="286"/>
        <end position="315"/>
    </location>
</feature>
<keyword evidence="3" id="KW-0812">Transmembrane</keyword>
<name>G8JZ13_RHOFA</name>
<dbReference type="GO" id="GO:0016020">
    <property type="term" value="C:membrane"/>
    <property type="evidence" value="ECO:0007669"/>
    <property type="project" value="InterPro"/>
</dbReference>
<feature type="transmembrane region" description="Helical" evidence="3">
    <location>
        <begin position="119"/>
        <end position="139"/>
    </location>
</feature>
<reference evidence="5" key="5">
    <citation type="journal article" date="2012" name="Mol. Plant Microbe Interact.">
        <title>pFiD188, the linear virulence plasmid of Rhodococcus fascians D188.</title>
        <authorList>
            <person name="Francis I."/>
            <person name="De Keyser A."/>
            <person name="De Backer P."/>
            <person name="Simon-Mateo C."/>
            <person name="Kalkus J."/>
            <person name="Pertry I."/>
            <person name="Ardiles-Diaz W."/>
            <person name="De Rycke R."/>
            <person name="Vandeputte O.M."/>
            <person name="El Jaziri M."/>
            <person name="Holsters M."/>
            <person name="Vereecke D."/>
        </authorList>
    </citation>
    <scope>NUCLEOTIDE SEQUENCE</scope>
    <source>
        <strain evidence="5">D188</strain>
        <plasmid evidence="5">pFiD188</plasmid>
    </source>
</reference>
<evidence type="ECO:0000256" key="3">
    <source>
        <dbReference type="SAM" id="Phobius"/>
    </source>
</evidence>
<feature type="transmembrane region" description="Helical" evidence="3">
    <location>
        <begin position="211"/>
        <end position="229"/>
    </location>
</feature>
<feature type="transmembrane region" description="Helical" evidence="3">
    <location>
        <begin position="88"/>
        <end position="110"/>
    </location>
</feature>
<dbReference type="SUPFAM" id="SSF103481">
    <property type="entry name" value="Multidrug resistance efflux transporter EmrE"/>
    <property type="match status" value="2"/>
</dbReference>
<proteinExistence type="inferred from homology"/>
<feature type="transmembrane region" description="Helical" evidence="3">
    <location>
        <begin position="266"/>
        <end position="283"/>
    </location>
</feature>
<reference evidence="5" key="1">
    <citation type="journal article" date="2009" name="Proc. Natl. Acad. Sci. U.S.A.">
        <title>Identification of Rhodococcus fascians cytokinins and their modus operandi to reshape the plant.</title>
        <authorList>
            <person name="Pertry I."/>
            <person name="Vaclavikova K."/>
            <person name="Depuydt S."/>
            <person name="Galuszka P."/>
            <person name="Spichal L."/>
            <person name="Temmerman W."/>
            <person name="Stes E."/>
            <person name="Schmulling T."/>
            <person name="Kakimoto T."/>
            <person name="Van Montagu M.C."/>
            <person name="Strnad M."/>
            <person name="Holsters M."/>
            <person name="Tarkowski P."/>
            <person name="Vereecke D."/>
        </authorList>
    </citation>
    <scope>NUCLEOTIDE SEQUENCE</scope>
    <source>
        <strain evidence="5">D188</strain>
        <plasmid evidence="5">pFiD188</plasmid>
    </source>
</reference>
<evidence type="ECO:0000256" key="2">
    <source>
        <dbReference type="SAM" id="MobiDB-lite"/>
    </source>
</evidence>
<dbReference type="RefSeq" id="WP_015586202.1">
    <property type="nucleotide sequence ID" value="NC_021080.1"/>
</dbReference>
<protein>
    <recommendedName>
        <fullName evidence="4">EamA domain-containing protein</fullName>
    </recommendedName>
</protein>
<evidence type="ECO:0000256" key="1">
    <source>
        <dbReference type="ARBA" id="ARBA00007362"/>
    </source>
</evidence>
<dbReference type="InterPro" id="IPR037185">
    <property type="entry name" value="EmrE-like"/>
</dbReference>
<dbReference type="EMBL" id="JN093097">
    <property type="protein sequence ID" value="AET25284.1"/>
    <property type="molecule type" value="Genomic_DNA"/>
</dbReference>
<feature type="compositionally biased region" description="Basic and acidic residues" evidence="2">
    <location>
        <begin position="298"/>
        <end position="309"/>
    </location>
</feature>
<dbReference type="PANTHER" id="PTHR22911:SF79">
    <property type="entry name" value="MOBA-LIKE NTP TRANSFERASE DOMAIN-CONTAINING PROTEIN"/>
    <property type="match status" value="1"/>
</dbReference>
<evidence type="ECO:0000259" key="4">
    <source>
        <dbReference type="Pfam" id="PF00892"/>
    </source>
</evidence>
<evidence type="ECO:0000313" key="5">
    <source>
        <dbReference type="EMBL" id="AET25284.1"/>
    </source>
</evidence>
<keyword evidence="3" id="KW-1133">Transmembrane helix</keyword>
<reference evidence="5" key="4">
    <citation type="submission" date="2011-06" db="EMBL/GenBank/DDBJ databases">
        <authorList>
            <person name="Vereecke D.M."/>
        </authorList>
    </citation>
    <scope>NUCLEOTIDE SEQUENCE</scope>
    <source>
        <strain evidence="5">D188</strain>
        <plasmid evidence="5">pFiD188</plasmid>
    </source>
</reference>
<dbReference type="PANTHER" id="PTHR22911">
    <property type="entry name" value="ACYL-MALONYL CONDENSING ENZYME-RELATED"/>
    <property type="match status" value="1"/>
</dbReference>
<dbReference type="InterPro" id="IPR000620">
    <property type="entry name" value="EamA_dom"/>
</dbReference>
<reference evidence="5" key="3">
    <citation type="journal article" date="2011" name="Annu. Rev. Phytopathol.">
        <title>A successful bacterial coup d'etat: how Rhodococcus fascians redirects plant development.</title>
        <authorList>
            <person name="Stes E."/>
            <person name="Vandeputte O.M."/>
            <person name="El Jaziri M."/>
            <person name="Holsters M."/>
            <person name="Vereecke D."/>
        </authorList>
    </citation>
    <scope>NUCLEOTIDE SEQUENCE</scope>
    <source>
        <strain evidence="5">D188</strain>
        <plasmid evidence="5">pFiD188</plasmid>
    </source>
</reference>
<accession>G8JZ13</accession>
<feature type="transmembrane region" description="Helical" evidence="3">
    <location>
        <begin position="145"/>
        <end position="165"/>
    </location>
</feature>
<organism evidence="5">
    <name type="scientific">Rhodococcoides fascians D188</name>
    <dbReference type="NCBI Taxonomy" id="1051973"/>
    <lineage>
        <taxon>Bacteria</taxon>
        <taxon>Bacillati</taxon>
        <taxon>Actinomycetota</taxon>
        <taxon>Actinomycetes</taxon>
        <taxon>Mycobacteriales</taxon>
        <taxon>Nocardiaceae</taxon>
        <taxon>Rhodococcoides</taxon>
    </lineage>
</organism>
<feature type="domain" description="EamA" evidence="4">
    <location>
        <begin position="6"/>
        <end position="133"/>
    </location>
</feature>
<feature type="domain" description="EamA" evidence="4">
    <location>
        <begin position="147"/>
        <end position="281"/>
    </location>
</feature>
<dbReference type="AlphaFoldDB" id="G8JZ13"/>
<feature type="transmembrane region" description="Helical" evidence="3">
    <location>
        <begin position="28"/>
        <end position="50"/>
    </location>
</feature>
<gene>
    <name evidence="5" type="ORF">pFi_148</name>
</gene>
<reference evidence="5" key="2">
    <citation type="journal article" date="2010" name="Mol. Plant Microbe Interact.">
        <title>Rhodococcus fascians impacts plant development through the dynamic fas-mediated production of a cytokinin mix.</title>
        <authorList>
            <person name="Pertry I."/>
            <person name="Vaclavikova K."/>
            <person name="Gemrotova M."/>
            <person name="Spichal L."/>
            <person name="Galuszka P."/>
            <person name="Depuydt S."/>
            <person name="Temmerman W."/>
            <person name="Stes E."/>
            <person name="De Keyser A."/>
            <person name="Riefler M."/>
            <person name="Biondi S."/>
            <person name="Novak O."/>
            <person name="Schmulling T."/>
            <person name="Strnad M."/>
            <person name="Tarkowski P."/>
            <person name="Holsters M."/>
            <person name="Vereecke D."/>
        </authorList>
    </citation>
    <scope>NUCLEOTIDE SEQUENCE</scope>
    <source>
        <strain evidence="5">D188</strain>
        <plasmid evidence="5">pFiD188</plasmid>
    </source>
</reference>
<feature type="transmembrane region" description="Helical" evidence="3">
    <location>
        <begin position="62"/>
        <end position="82"/>
    </location>
</feature>
<dbReference type="PATRIC" id="fig|1051973.4.peg.5059"/>
<keyword evidence="3" id="KW-0472">Membrane</keyword>
<feature type="transmembrane region" description="Helical" evidence="3">
    <location>
        <begin position="241"/>
        <end position="260"/>
    </location>
</feature>
<keyword evidence="5" id="KW-0614">Plasmid</keyword>
<comment type="similarity">
    <text evidence="1">Belongs to the EamA transporter family.</text>
</comment>
<geneLocation type="plasmid" evidence="5">
    <name>pFiD188</name>
</geneLocation>
<dbReference type="Pfam" id="PF00892">
    <property type="entry name" value="EamA"/>
    <property type="match status" value="2"/>
</dbReference>
<sequence>MGGNAALVIAGAASLSLSATFVKLADVTSGTAAFLRCLIALAALVPMALWELHRRGAMPTRLYPMAIGAGVFLGADYVMWTASILDVGASIATVLINVQVVVLPLIALVVDRTAIPRRFLMAVPCMLLGVALAGGLIGGTGADNALRGSILGISAGAAYAAYLFLNRRSTQRSPSHLVTPICVATASATVTAGIVSAGLGDLDLDISAAAWGWMIALALLGQVAAWLFISSGSRSLAANTVAALLLLQPVLAIAFGFVVLSERPTWIQLAGAAVVVGAVWTATRHPHHPDSTSSHGRGLHDPISDEHRSSRPTHR</sequence>
<feature type="transmembrane region" description="Helical" evidence="3">
    <location>
        <begin position="177"/>
        <end position="199"/>
    </location>
</feature>